<dbReference type="Proteomes" id="UP000789405">
    <property type="component" value="Unassembled WGS sequence"/>
</dbReference>
<dbReference type="InterPro" id="IPR032675">
    <property type="entry name" value="LRR_dom_sf"/>
</dbReference>
<feature type="domain" description="F-box" evidence="1">
    <location>
        <begin position="9"/>
        <end position="53"/>
    </location>
</feature>
<keyword evidence="3" id="KW-1185">Reference proteome</keyword>
<protein>
    <submittedName>
        <fullName evidence="2">24434_t:CDS:1</fullName>
    </submittedName>
</protein>
<evidence type="ECO:0000313" key="2">
    <source>
        <dbReference type="EMBL" id="CAG8566235.1"/>
    </source>
</evidence>
<proteinExistence type="predicted"/>
<evidence type="ECO:0000259" key="1">
    <source>
        <dbReference type="Pfam" id="PF12937"/>
    </source>
</evidence>
<accession>A0A9N9FVV7</accession>
<evidence type="ECO:0000313" key="3">
    <source>
        <dbReference type="Proteomes" id="UP000789405"/>
    </source>
</evidence>
<dbReference type="InterPro" id="IPR036047">
    <property type="entry name" value="F-box-like_dom_sf"/>
</dbReference>
<name>A0A9N9FVV7_9GLOM</name>
<dbReference type="SUPFAM" id="SSF81383">
    <property type="entry name" value="F-box domain"/>
    <property type="match status" value="1"/>
</dbReference>
<dbReference type="OrthoDB" id="2336592at2759"/>
<dbReference type="InterPro" id="IPR001810">
    <property type="entry name" value="F-box_dom"/>
</dbReference>
<reference evidence="2" key="1">
    <citation type="submission" date="2021-06" db="EMBL/GenBank/DDBJ databases">
        <authorList>
            <person name="Kallberg Y."/>
            <person name="Tangrot J."/>
            <person name="Rosling A."/>
        </authorList>
    </citation>
    <scope>NUCLEOTIDE SEQUENCE</scope>
    <source>
        <strain evidence="2">MA453B</strain>
    </source>
</reference>
<dbReference type="Gene3D" id="3.80.10.10">
    <property type="entry name" value="Ribonuclease Inhibitor"/>
    <property type="match status" value="1"/>
</dbReference>
<comment type="caution">
    <text evidence="2">The sequence shown here is derived from an EMBL/GenBank/DDBJ whole genome shotgun (WGS) entry which is preliminary data.</text>
</comment>
<organism evidence="2 3">
    <name type="scientific">Dentiscutata erythropus</name>
    <dbReference type="NCBI Taxonomy" id="1348616"/>
    <lineage>
        <taxon>Eukaryota</taxon>
        <taxon>Fungi</taxon>
        <taxon>Fungi incertae sedis</taxon>
        <taxon>Mucoromycota</taxon>
        <taxon>Glomeromycotina</taxon>
        <taxon>Glomeromycetes</taxon>
        <taxon>Diversisporales</taxon>
        <taxon>Gigasporaceae</taxon>
        <taxon>Dentiscutata</taxon>
    </lineage>
</organism>
<dbReference type="EMBL" id="CAJVPY010002606">
    <property type="protein sequence ID" value="CAG8566235.1"/>
    <property type="molecule type" value="Genomic_DNA"/>
</dbReference>
<dbReference type="SUPFAM" id="SSF52047">
    <property type="entry name" value="RNI-like"/>
    <property type="match status" value="1"/>
</dbReference>
<dbReference type="Pfam" id="PF12937">
    <property type="entry name" value="F-box-like"/>
    <property type="match status" value="1"/>
</dbReference>
<sequence>METTQAAPHLPPETLVEIFSSVGEYNIKSLYSCLLVNKFWCESAALMLWKRPFEVTSLRASAKLVSIYFLFFSKETKAKLLNVDGIDVSHPTLQQPKINYLAYLRHIDFNMVYRAVRMWVSYQTLNEPFNLELKKKQNKQSNHEEPDYKSWPYYSGTCNSTYELREFVCGGQFSKDYILQKLSELCNEIEIVSIYDSCGTSPQTLIDFIKAQMRLKQITLTNWQTDSFSTLSSISTQVRTFRQIEFIRCSFPTTENSARFFNGLAKCSNLQVLKFENCNNLNATLMKPLAKAEFPNLKTLSIDNDFNKDTPSMELKSIIENCKETLKEIILRINLSFYADMLETIAKFCPGLLKLSITIERDTEMQQLITLFSSCKEMIELIIHRRHILFDPWFYPCKSLVKLGGVIPSSLRRLELIGIEFDHLTWNEFLNICPGSINYFVFDHHNTNYVKHVENYAMRHNKVIRAKGTVEHSTGQMFVELR</sequence>
<gene>
    <name evidence="2" type="ORF">DERYTH_LOCUS5979</name>
</gene>
<dbReference type="AlphaFoldDB" id="A0A9N9FVV7"/>